<evidence type="ECO:0000313" key="9">
    <source>
        <dbReference type="Proteomes" id="UP000018851"/>
    </source>
</evidence>
<organism evidence="8 9">
    <name type="scientific">Sphingomonas sanxanigenens DSM 19645 = NX02</name>
    <dbReference type="NCBI Taxonomy" id="1123269"/>
    <lineage>
        <taxon>Bacteria</taxon>
        <taxon>Pseudomonadati</taxon>
        <taxon>Pseudomonadota</taxon>
        <taxon>Alphaproteobacteria</taxon>
        <taxon>Sphingomonadales</taxon>
        <taxon>Sphingomonadaceae</taxon>
        <taxon>Sphingomonas</taxon>
    </lineage>
</organism>
<dbReference type="STRING" id="1123269.NX02_10985"/>
<reference evidence="8 9" key="1">
    <citation type="submission" date="2013-07" db="EMBL/GenBank/DDBJ databases">
        <title>Completed genome of Sphingomonas sanxanigenens NX02.</title>
        <authorList>
            <person name="Ma T."/>
            <person name="Huang H."/>
            <person name="Wu M."/>
            <person name="Li X."/>
            <person name="Li G."/>
        </authorList>
    </citation>
    <scope>NUCLEOTIDE SEQUENCE [LARGE SCALE GENOMIC DNA]</scope>
    <source>
        <strain evidence="8 9">NX02</strain>
    </source>
</reference>
<dbReference type="PANTHER" id="PTHR47870">
    <property type="entry name" value="CYTOCHROME C-TYPE BIOGENESIS PROTEIN CCMH"/>
    <property type="match status" value="1"/>
</dbReference>
<gene>
    <name evidence="8" type="ORF">NX02_10985</name>
</gene>
<dbReference type="eggNOG" id="COG4235">
    <property type="taxonomic scope" value="Bacteria"/>
</dbReference>
<keyword evidence="6" id="KW-1133">Transmembrane helix</keyword>
<evidence type="ECO:0000313" key="8">
    <source>
        <dbReference type="EMBL" id="AHE53909.1"/>
    </source>
</evidence>
<keyword evidence="6" id="KW-0472">Membrane</keyword>
<evidence type="ECO:0000256" key="6">
    <source>
        <dbReference type="SAM" id="Phobius"/>
    </source>
</evidence>
<dbReference type="InterPro" id="IPR011990">
    <property type="entry name" value="TPR-like_helical_dom_sf"/>
</dbReference>
<feature type="domain" description="Cytochrome c-type biogenesis protein H TPR" evidence="7">
    <location>
        <begin position="71"/>
        <end position="181"/>
    </location>
</feature>
<evidence type="ECO:0000256" key="1">
    <source>
        <dbReference type="ARBA" id="ARBA00022737"/>
    </source>
</evidence>
<keyword evidence="2" id="KW-0201">Cytochrome c-type biogenesis</keyword>
<proteinExistence type="predicted"/>
<dbReference type="Gene3D" id="1.25.40.10">
    <property type="entry name" value="Tetratricopeptide repeat domain"/>
    <property type="match status" value="2"/>
</dbReference>
<dbReference type="PROSITE" id="PS50005">
    <property type="entry name" value="TPR"/>
    <property type="match status" value="1"/>
</dbReference>
<dbReference type="GO" id="GO:0017004">
    <property type="term" value="P:cytochrome complex assembly"/>
    <property type="evidence" value="ECO:0007669"/>
    <property type="project" value="UniProtKB-KW"/>
</dbReference>
<dbReference type="InterPro" id="IPR051263">
    <property type="entry name" value="C-type_cytochrome_biogenesis"/>
</dbReference>
<dbReference type="RefSeq" id="WP_053000628.1">
    <property type="nucleotide sequence ID" value="NZ_CP006644.1"/>
</dbReference>
<accession>W0A7J3</accession>
<evidence type="ECO:0000259" key="7">
    <source>
        <dbReference type="Pfam" id="PF23914"/>
    </source>
</evidence>
<dbReference type="PANTHER" id="PTHR47870:SF1">
    <property type="entry name" value="CYTOCHROME C-TYPE BIOGENESIS PROTEIN CCMH"/>
    <property type="match status" value="1"/>
</dbReference>
<dbReference type="Pfam" id="PF23914">
    <property type="entry name" value="TPR_CcmH_CycH"/>
    <property type="match status" value="1"/>
</dbReference>
<feature type="compositionally biased region" description="Polar residues" evidence="5">
    <location>
        <begin position="304"/>
        <end position="315"/>
    </location>
</feature>
<evidence type="ECO:0000256" key="5">
    <source>
        <dbReference type="SAM" id="MobiDB-lite"/>
    </source>
</evidence>
<keyword evidence="9" id="KW-1185">Reference proteome</keyword>
<dbReference type="Proteomes" id="UP000018851">
    <property type="component" value="Chromosome"/>
</dbReference>
<feature type="region of interest" description="Disordered" evidence="5">
    <location>
        <begin position="40"/>
        <end position="60"/>
    </location>
</feature>
<dbReference type="KEGG" id="ssan:NX02_10985"/>
<feature type="region of interest" description="Disordered" evidence="5">
    <location>
        <begin position="300"/>
        <end position="322"/>
    </location>
</feature>
<dbReference type="EMBL" id="CP006644">
    <property type="protein sequence ID" value="AHE53909.1"/>
    <property type="molecule type" value="Genomic_DNA"/>
</dbReference>
<evidence type="ECO:0000256" key="2">
    <source>
        <dbReference type="ARBA" id="ARBA00022748"/>
    </source>
</evidence>
<keyword evidence="1" id="KW-0677">Repeat</keyword>
<evidence type="ECO:0000256" key="4">
    <source>
        <dbReference type="PROSITE-ProRule" id="PRU00339"/>
    </source>
</evidence>
<name>W0A7J3_9SPHN</name>
<dbReference type="InterPro" id="IPR019734">
    <property type="entry name" value="TPR_rpt"/>
</dbReference>
<dbReference type="HOGENOM" id="CLU_036074_4_0_5"/>
<dbReference type="SUPFAM" id="SSF48452">
    <property type="entry name" value="TPR-like"/>
    <property type="match status" value="1"/>
</dbReference>
<feature type="repeat" description="TPR" evidence="4">
    <location>
        <begin position="82"/>
        <end position="115"/>
    </location>
</feature>
<sequence length="322" mass="33482">MASEATAGAGAGTAKFGRIALILAALVALVAVGIAIARSRGGDSPTTAPPPGAAASPAAPVGDVDSMIGQLEARLKQNPEDVAGWSLLGRSFMVTNRYAEAATAYDRATKLAPDNVENWSAKGEALVYSAGDKVPPEALAAFAEALKRDPKDARARYYQGVDRYYRDDKKGAIDAWLAVLGDTPAGADWEAGLRQRITEVAAEAKIDVSARLAATRPAAPLPSTATDGIPGPSRDQMAAATQLPPGQQDAMVNQMVEGLEAKLKANPRDEAGWIRLMRSRMVLNQPDRAGAALQSGLGAFGSDSAAQNRLRQSARQLGVPGA</sequence>
<protein>
    <recommendedName>
        <fullName evidence="7">Cytochrome c-type biogenesis protein H TPR domain-containing protein</fullName>
    </recommendedName>
</protein>
<feature type="transmembrane region" description="Helical" evidence="6">
    <location>
        <begin position="16"/>
        <end position="37"/>
    </location>
</feature>
<evidence type="ECO:0000256" key="3">
    <source>
        <dbReference type="ARBA" id="ARBA00022803"/>
    </source>
</evidence>
<dbReference type="InterPro" id="IPR056413">
    <property type="entry name" value="TPR_CcmH_CycH"/>
</dbReference>
<keyword evidence="6" id="KW-0812">Transmembrane</keyword>
<keyword evidence="3 4" id="KW-0802">TPR repeat</keyword>
<dbReference type="PATRIC" id="fig|1123269.5.peg.2134"/>
<dbReference type="SMART" id="SM00028">
    <property type="entry name" value="TPR"/>
    <property type="match status" value="1"/>
</dbReference>
<dbReference type="AlphaFoldDB" id="W0A7J3"/>